<feature type="compositionally biased region" description="Low complexity" evidence="1">
    <location>
        <begin position="462"/>
        <end position="474"/>
    </location>
</feature>
<feature type="region of interest" description="Disordered" evidence="1">
    <location>
        <begin position="192"/>
        <end position="225"/>
    </location>
</feature>
<feature type="compositionally biased region" description="Basic and acidic residues" evidence="1">
    <location>
        <begin position="477"/>
        <end position="497"/>
    </location>
</feature>
<protein>
    <submittedName>
        <fullName evidence="2">Uncharacterized protein</fullName>
    </submittedName>
</protein>
<name>A0A9N9QHY4_9CUCU</name>
<dbReference type="Proteomes" id="UP001152799">
    <property type="component" value="Chromosome 1"/>
</dbReference>
<evidence type="ECO:0000313" key="2">
    <source>
        <dbReference type="EMBL" id="CAG9759342.1"/>
    </source>
</evidence>
<organism evidence="2 3">
    <name type="scientific">Ceutorhynchus assimilis</name>
    <name type="common">cabbage seed weevil</name>
    <dbReference type="NCBI Taxonomy" id="467358"/>
    <lineage>
        <taxon>Eukaryota</taxon>
        <taxon>Metazoa</taxon>
        <taxon>Ecdysozoa</taxon>
        <taxon>Arthropoda</taxon>
        <taxon>Hexapoda</taxon>
        <taxon>Insecta</taxon>
        <taxon>Pterygota</taxon>
        <taxon>Neoptera</taxon>
        <taxon>Endopterygota</taxon>
        <taxon>Coleoptera</taxon>
        <taxon>Polyphaga</taxon>
        <taxon>Cucujiformia</taxon>
        <taxon>Curculionidae</taxon>
        <taxon>Ceutorhynchinae</taxon>
        <taxon>Ceutorhynchus</taxon>
    </lineage>
</organism>
<sequence length="497" mass="55400">MGTMRSTPTRCYGNHTKPLSLPLDVIMKESQAAINALAYQQINSKLVWDCLQPLLTLASHNNRKVFASVEEIRQHRKCPVLQKRDDFPNTPFKEATIGEADEEAQDSPILQELQRKELLSYKFDLATSTPMPRIQEPVIFDKNRISDIQFDTEKSVPVVNKSIIRKTDSRVDSIKDEDHSSKRRVTFVETPGNIKNMDSGVREDKRDNTPDYSKEKTSCSPVTPATGIGSDQFYSAKSELEDFIPTRATGFSRHRPPAGGCTPLGVSFLSKVIPAKGNITASSDYHVSNKLEENHGVSTTPKNEDINTNEVDMDITCEHLPTSPIVYLENIEPRGDACKITTEASIVRNSNEKPTEIDRFDTANSEFNKVSSTPGFIRRRAPPLSERFAPVEVPQIQSKTNAQANKNALSDAPNLSIQKTFSAATSKDGSLNTSGPIEVSMELECSWENRKFESIEKCLPLSSINSSKSPSFSPRTRISEQSEEGPHYFELKGRVTQ</sequence>
<evidence type="ECO:0000256" key="1">
    <source>
        <dbReference type="SAM" id="MobiDB-lite"/>
    </source>
</evidence>
<dbReference type="AlphaFoldDB" id="A0A9N9QHY4"/>
<proteinExistence type="predicted"/>
<feature type="compositionally biased region" description="Basic and acidic residues" evidence="1">
    <location>
        <begin position="200"/>
        <end position="217"/>
    </location>
</feature>
<feature type="region of interest" description="Disordered" evidence="1">
    <location>
        <begin position="462"/>
        <end position="497"/>
    </location>
</feature>
<dbReference type="EMBL" id="OU892277">
    <property type="protein sequence ID" value="CAG9759342.1"/>
    <property type="molecule type" value="Genomic_DNA"/>
</dbReference>
<accession>A0A9N9QHY4</accession>
<evidence type="ECO:0000313" key="3">
    <source>
        <dbReference type="Proteomes" id="UP001152799"/>
    </source>
</evidence>
<dbReference type="OrthoDB" id="8122210at2759"/>
<gene>
    <name evidence="2" type="ORF">CEUTPL_LOCUS94</name>
</gene>
<reference evidence="2" key="1">
    <citation type="submission" date="2022-01" db="EMBL/GenBank/DDBJ databases">
        <authorList>
            <person name="King R."/>
        </authorList>
    </citation>
    <scope>NUCLEOTIDE SEQUENCE</scope>
</reference>
<keyword evidence="3" id="KW-1185">Reference proteome</keyword>